<reference evidence="2" key="1">
    <citation type="submission" date="2013-11" db="EMBL/GenBank/DDBJ databases">
        <title>Genome sequence of the fusiform rust pathogen reveals effectors for host alternation and coevolution with pine.</title>
        <authorList>
            <consortium name="DOE Joint Genome Institute"/>
            <person name="Smith K."/>
            <person name="Pendleton A."/>
            <person name="Kubisiak T."/>
            <person name="Anderson C."/>
            <person name="Salamov A."/>
            <person name="Aerts A."/>
            <person name="Riley R."/>
            <person name="Clum A."/>
            <person name="Lindquist E."/>
            <person name="Ence D."/>
            <person name="Campbell M."/>
            <person name="Kronenberg Z."/>
            <person name="Feau N."/>
            <person name="Dhillon B."/>
            <person name="Hamelin R."/>
            <person name="Burleigh J."/>
            <person name="Smith J."/>
            <person name="Yandell M."/>
            <person name="Nelson C."/>
            <person name="Grigoriev I."/>
            <person name="Davis J."/>
        </authorList>
    </citation>
    <scope>NUCLEOTIDE SEQUENCE</scope>
    <source>
        <strain evidence="2">G11</strain>
    </source>
</reference>
<feature type="region of interest" description="Disordered" evidence="1">
    <location>
        <begin position="1"/>
        <end position="26"/>
    </location>
</feature>
<sequence>MQTRSKAPPPTDDTLTMASKPPTPPHLSAPYKSVDFFMKMPSMMRHSVITLDATGMNFISWKAQLWDTIDFVTTIKNYLATKRLAEEERYDKVIRSMTCSYLKSNACVRAKVDELDRTGFKWTKDSFLSMQMQLGLPMSGDFTFRNVSTILDTCLRHSQEMKILAHEIEAAIRAKYHQMGSVDTSTMPNLAALHLGNMNRQQTYRIPAHQEQCRTYPVQNHPTQHHPQCTPTHTQGHWATACKLNPDSPNYTGNCAHATTQLRHVGANLADVDRNEFNPEGPLPEGIFMSEGTLMEPWKDDHGMVDTGASHLITNDAGQLTDFRILQKPIPLGVATNAPTSYITG</sequence>
<comment type="caution">
    <text evidence="2">The sequence shown here is derived from an EMBL/GenBank/DDBJ whole genome shotgun (WGS) entry which is preliminary data.</text>
</comment>
<evidence type="ECO:0000313" key="3">
    <source>
        <dbReference type="Proteomes" id="UP000886653"/>
    </source>
</evidence>
<dbReference type="AlphaFoldDB" id="A0A9P6NQA5"/>
<protein>
    <submittedName>
        <fullName evidence="2">Uncharacterized protein</fullName>
    </submittedName>
</protein>
<dbReference type="EMBL" id="MU167246">
    <property type="protein sequence ID" value="KAG0147616.1"/>
    <property type="molecule type" value="Genomic_DNA"/>
</dbReference>
<dbReference type="Proteomes" id="UP000886653">
    <property type="component" value="Unassembled WGS sequence"/>
</dbReference>
<evidence type="ECO:0000313" key="2">
    <source>
        <dbReference type="EMBL" id="KAG0147616.1"/>
    </source>
</evidence>
<evidence type="ECO:0000256" key="1">
    <source>
        <dbReference type="SAM" id="MobiDB-lite"/>
    </source>
</evidence>
<organism evidence="2 3">
    <name type="scientific">Cronartium quercuum f. sp. fusiforme G11</name>
    <dbReference type="NCBI Taxonomy" id="708437"/>
    <lineage>
        <taxon>Eukaryota</taxon>
        <taxon>Fungi</taxon>
        <taxon>Dikarya</taxon>
        <taxon>Basidiomycota</taxon>
        <taxon>Pucciniomycotina</taxon>
        <taxon>Pucciniomycetes</taxon>
        <taxon>Pucciniales</taxon>
        <taxon>Coleosporiaceae</taxon>
        <taxon>Cronartium</taxon>
    </lineage>
</organism>
<keyword evidence="3" id="KW-1185">Reference proteome</keyword>
<accession>A0A9P6NQA5</accession>
<gene>
    <name evidence="2" type="ORF">CROQUDRAFT_91334</name>
</gene>
<name>A0A9P6NQA5_9BASI</name>
<proteinExistence type="predicted"/>